<feature type="signal peptide" evidence="3">
    <location>
        <begin position="1"/>
        <end position="24"/>
    </location>
</feature>
<feature type="transmembrane region" description="Helical" evidence="2">
    <location>
        <begin position="270"/>
        <end position="292"/>
    </location>
</feature>
<keyword evidence="2" id="KW-0472">Membrane</keyword>
<accession>A0A427XNX2</accession>
<dbReference type="STRING" id="105984.A0A427XNX2"/>
<evidence type="ECO:0000256" key="2">
    <source>
        <dbReference type="SAM" id="Phobius"/>
    </source>
</evidence>
<gene>
    <name evidence="4" type="ORF">EHS24_009188</name>
</gene>
<protein>
    <submittedName>
        <fullName evidence="4">Uncharacterized protein</fullName>
    </submittedName>
</protein>
<evidence type="ECO:0000313" key="4">
    <source>
        <dbReference type="EMBL" id="RSH80606.1"/>
    </source>
</evidence>
<dbReference type="AlphaFoldDB" id="A0A427XNX2"/>
<dbReference type="PANTHER" id="PTHR37487">
    <property type="entry name" value="CHROMOSOME 1, WHOLE GENOME SHOTGUN SEQUENCE"/>
    <property type="match status" value="1"/>
</dbReference>
<dbReference type="GeneID" id="39593731"/>
<proteinExistence type="predicted"/>
<dbReference type="EMBL" id="RSCE01000008">
    <property type="protein sequence ID" value="RSH80606.1"/>
    <property type="molecule type" value="Genomic_DNA"/>
</dbReference>
<dbReference type="RefSeq" id="XP_028475553.1">
    <property type="nucleotide sequence ID" value="XM_028624481.1"/>
</dbReference>
<name>A0A427XNX2_9TREE</name>
<dbReference type="PANTHER" id="PTHR37487:SF3">
    <property type="entry name" value="CLEAVAGE_POLYADENYLATION SPECIFICITY FACTOR A SUBUNIT N-TERMINAL DOMAIN-CONTAINING PROTEIN"/>
    <property type="match status" value="1"/>
</dbReference>
<feature type="compositionally biased region" description="Low complexity" evidence="1">
    <location>
        <begin position="380"/>
        <end position="397"/>
    </location>
</feature>
<keyword evidence="3" id="KW-0732">Signal</keyword>
<keyword evidence="2" id="KW-1133">Transmembrane helix</keyword>
<feature type="chain" id="PRO_5019567158" evidence="3">
    <location>
        <begin position="25"/>
        <end position="469"/>
    </location>
</feature>
<keyword evidence="2" id="KW-0812">Transmembrane</keyword>
<evidence type="ECO:0000256" key="1">
    <source>
        <dbReference type="SAM" id="MobiDB-lite"/>
    </source>
</evidence>
<feature type="compositionally biased region" description="Basic and acidic residues" evidence="1">
    <location>
        <begin position="418"/>
        <end position="434"/>
    </location>
</feature>
<keyword evidence="5" id="KW-1185">Reference proteome</keyword>
<feature type="region of interest" description="Disordered" evidence="1">
    <location>
        <begin position="380"/>
        <end position="469"/>
    </location>
</feature>
<reference evidence="4 5" key="1">
    <citation type="submission" date="2018-11" db="EMBL/GenBank/DDBJ databases">
        <title>Genome sequence of Apiotrichum porosum DSM 27194.</title>
        <authorList>
            <person name="Aliyu H."/>
            <person name="Gorte O."/>
            <person name="Ochsenreither K."/>
        </authorList>
    </citation>
    <scope>NUCLEOTIDE SEQUENCE [LARGE SCALE GENOMIC DNA]</scope>
    <source>
        <strain evidence="4 5">DSM 27194</strain>
    </source>
</reference>
<dbReference type="Proteomes" id="UP000279236">
    <property type="component" value="Unassembled WGS sequence"/>
</dbReference>
<dbReference type="OrthoDB" id="2591431at2759"/>
<evidence type="ECO:0000256" key="3">
    <source>
        <dbReference type="SAM" id="SignalP"/>
    </source>
</evidence>
<comment type="caution">
    <text evidence="4">The sequence shown here is derived from an EMBL/GenBank/DDBJ whole genome shotgun (WGS) entry which is preliminary data.</text>
</comment>
<organism evidence="4 5">
    <name type="scientific">Apiotrichum porosum</name>
    <dbReference type="NCBI Taxonomy" id="105984"/>
    <lineage>
        <taxon>Eukaryota</taxon>
        <taxon>Fungi</taxon>
        <taxon>Dikarya</taxon>
        <taxon>Basidiomycota</taxon>
        <taxon>Agaricomycotina</taxon>
        <taxon>Tremellomycetes</taxon>
        <taxon>Trichosporonales</taxon>
        <taxon>Trichosporonaceae</taxon>
        <taxon>Apiotrichum</taxon>
    </lineage>
</organism>
<sequence length="469" mass="49796">MVSVFGRGLIVATCALSLAASASAFNVTIDPNTVTQCGPTHFHWAGGTAPFSISCISSYSRPFIVEVPEEATQTVDGESVTTFDWNLPFPYGAEVIFYVNDATGNATGLSSKQFKVGDPQPGASCTVGKEGPDFFFYIAPDNMTIPQCSSVNLSFGLTGDQIIAPPLTIWGVLPEGDVFKVQTHGSDMWTIWNANIELGQTFVMTAFDALGRMGGATRTQTIITSGNSSCMSSASPMSPAHSGGAFVANYTSGSDFDLPQTETSGFSKTAIVGIGVGAVVGGLLLLGGLLYFCCRRDIAAVMDNRRKRKMRQAGDIDLQDETPGSDRFLVETDYSAPPISPYVTNHHLGSMQSFDRSTGMSTPSDAQRVMYLGQNSGFDGSSVGGSSVSASRTASGRPTKASLAMPNNPPSGFLLHQDAGRLEREDDPELHSAVEELPPTYNPEWDDTETNTSGRPSLDTATKRSHHAL</sequence>
<evidence type="ECO:0000313" key="5">
    <source>
        <dbReference type="Proteomes" id="UP000279236"/>
    </source>
</evidence>